<dbReference type="SMART" id="SM00240">
    <property type="entry name" value="FHA"/>
    <property type="match status" value="1"/>
</dbReference>
<reference evidence="3 4" key="1">
    <citation type="journal article" date="2024" name="Nat. Commun.">
        <title>Phylogenomics reveals the evolutionary origins of lichenization in chlorophyte algae.</title>
        <authorList>
            <person name="Puginier C."/>
            <person name="Libourel C."/>
            <person name="Otte J."/>
            <person name="Skaloud P."/>
            <person name="Haon M."/>
            <person name="Grisel S."/>
            <person name="Petersen M."/>
            <person name="Berrin J.G."/>
            <person name="Delaux P.M."/>
            <person name="Dal Grande F."/>
            <person name="Keller J."/>
        </authorList>
    </citation>
    <scope>NUCLEOTIDE SEQUENCE [LARGE SCALE GENOMIC DNA]</scope>
    <source>
        <strain evidence="3 4">SAG 2043</strain>
    </source>
</reference>
<dbReference type="PANTHER" id="PTHR22426:SF2">
    <property type="entry name" value="ARGININE_SERINE-RICH COILED-COIL PROTEIN 2"/>
    <property type="match status" value="1"/>
</dbReference>
<accession>A0AAW1PGM8</accession>
<dbReference type="Proteomes" id="UP001489004">
    <property type="component" value="Unassembled WGS sequence"/>
</dbReference>
<dbReference type="InterPro" id="IPR028124">
    <property type="entry name" value="SMAP_dom"/>
</dbReference>
<evidence type="ECO:0000259" key="2">
    <source>
        <dbReference type="PROSITE" id="PS50006"/>
    </source>
</evidence>
<dbReference type="EMBL" id="JALJOR010000011">
    <property type="protein sequence ID" value="KAK9809043.1"/>
    <property type="molecule type" value="Genomic_DNA"/>
</dbReference>
<protein>
    <recommendedName>
        <fullName evidence="2">FHA domain-containing protein</fullName>
    </recommendedName>
</protein>
<dbReference type="SUPFAM" id="SSF49879">
    <property type="entry name" value="SMAD/FHA domain"/>
    <property type="match status" value="1"/>
</dbReference>
<proteinExistence type="predicted"/>
<comment type="caution">
    <text evidence="3">The sequence shown here is derived from an EMBL/GenBank/DDBJ whole genome shotgun (WGS) entry which is preliminary data.</text>
</comment>
<dbReference type="Gene3D" id="2.60.200.20">
    <property type="match status" value="1"/>
</dbReference>
<dbReference type="InterPro" id="IPR000253">
    <property type="entry name" value="FHA_dom"/>
</dbReference>
<dbReference type="InterPro" id="IPR008984">
    <property type="entry name" value="SMAD_FHA_dom_sf"/>
</dbReference>
<dbReference type="Pfam" id="PF00498">
    <property type="entry name" value="FHA"/>
    <property type="match status" value="1"/>
</dbReference>
<dbReference type="Pfam" id="PF15477">
    <property type="entry name" value="SMAP"/>
    <property type="match status" value="1"/>
</dbReference>
<feature type="compositionally biased region" description="Basic and acidic residues" evidence="1">
    <location>
        <begin position="90"/>
        <end position="117"/>
    </location>
</feature>
<evidence type="ECO:0000313" key="4">
    <source>
        <dbReference type="Proteomes" id="UP001489004"/>
    </source>
</evidence>
<feature type="compositionally biased region" description="Basic and acidic residues" evidence="1">
    <location>
        <begin position="180"/>
        <end position="206"/>
    </location>
</feature>
<feature type="region of interest" description="Disordered" evidence="1">
    <location>
        <begin position="89"/>
        <end position="234"/>
    </location>
</feature>
<organism evidence="3 4">
    <name type="scientific">[Myrmecia] bisecta</name>
    <dbReference type="NCBI Taxonomy" id="41462"/>
    <lineage>
        <taxon>Eukaryota</taxon>
        <taxon>Viridiplantae</taxon>
        <taxon>Chlorophyta</taxon>
        <taxon>core chlorophytes</taxon>
        <taxon>Trebouxiophyceae</taxon>
        <taxon>Trebouxiales</taxon>
        <taxon>Trebouxiaceae</taxon>
        <taxon>Myrmecia</taxon>
    </lineage>
</organism>
<dbReference type="PANTHER" id="PTHR22426">
    <property type="entry name" value="ARGININE_SERINE-RICH COILED-COIL PROTEIN 2"/>
    <property type="match status" value="1"/>
</dbReference>
<feature type="compositionally biased region" description="Basic and acidic residues" evidence="1">
    <location>
        <begin position="128"/>
        <end position="166"/>
    </location>
</feature>
<dbReference type="PROSITE" id="PS50006">
    <property type="entry name" value="FHA_DOMAIN"/>
    <property type="match status" value="1"/>
</dbReference>
<dbReference type="AlphaFoldDB" id="A0AAW1PGM8"/>
<evidence type="ECO:0000256" key="1">
    <source>
        <dbReference type="SAM" id="MobiDB-lite"/>
    </source>
</evidence>
<name>A0AAW1PGM8_9CHLO</name>
<sequence length="378" mass="41240">MSDDDEHIPRWARAPIRPGEKFLHITKEDGSTEVVPIDRKAAYLLGRNGQVCDVTIDHKSSSRVHACLAHHKEGILYLVDLGSVHGTHVNGEKVEPGDAGPADRDTARGRNAREAERLPLPPAPAGSTRDDAHRGRPAEPRQADRRGDRQFDRREARPLDRSERGAPHGNAGPRQNGSGRYEEAERDSRRSSGRDEPRRLPEKRSTDAAAAEEAKRRRTGFDSGPAANAAAAATPVATAQSAADIVRQMMQAPGAAGMGVGMPGMMSVEQKKKLLWGKKAEAVEQDPNASYGANRWDAAEFASEQDKQKFEKLMGVKKVASAAPQAPPPKTEQELREEQDAFHEAMTMEKQQQVLGQLEHHFLAGLKRADGRTVGLGL</sequence>
<evidence type="ECO:0000313" key="3">
    <source>
        <dbReference type="EMBL" id="KAK9809043.1"/>
    </source>
</evidence>
<keyword evidence="4" id="KW-1185">Reference proteome</keyword>
<gene>
    <name evidence="3" type="ORF">WJX72_008359</name>
</gene>
<feature type="domain" description="FHA" evidence="2">
    <location>
        <begin position="43"/>
        <end position="94"/>
    </location>
</feature>